<comment type="similarity">
    <text evidence="1">Belongs to the DRM1/ARP family.</text>
</comment>
<accession>A0AAW1QI22</accession>
<feature type="compositionally biased region" description="Polar residues" evidence="3">
    <location>
        <begin position="30"/>
        <end position="42"/>
    </location>
</feature>
<feature type="region of interest" description="Disordered" evidence="3">
    <location>
        <begin position="1"/>
        <end position="74"/>
    </location>
</feature>
<dbReference type="SUPFAM" id="SSF47473">
    <property type="entry name" value="EF-hand"/>
    <property type="match status" value="1"/>
</dbReference>
<dbReference type="SMART" id="SM00054">
    <property type="entry name" value="EFh"/>
    <property type="match status" value="2"/>
</dbReference>
<evidence type="ECO:0000313" key="6">
    <source>
        <dbReference type="Proteomes" id="UP001438707"/>
    </source>
</evidence>
<dbReference type="InterPro" id="IPR011992">
    <property type="entry name" value="EF-hand-dom_pair"/>
</dbReference>
<evidence type="ECO:0000313" key="5">
    <source>
        <dbReference type="EMBL" id="KAK9821077.1"/>
    </source>
</evidence>
<dbReference type="Pfam" id="PF05564">
    <property type="entry name" value="Auxin_repressed"/>
    <property type="match status" value="1"/>
</dbReference>
<reference evidence="5 6" key="1">
    <citation type="journal article" date="2024" name="Nat. Commun.">
        <title>Phylogenomics reveals the evolutionary origins of lichenization in chlorophyte algae.</title>
        <authorList>
            <person name="Puginier C."/>
            <person name="Libourel C."/>
            <person name="Otte J."/>
            <person name="Skaloud P."/>
            <person name="Haon M."/>
            <person name="Grisel S."/>
            <person name="Petersen M."/>
            <person name="Berrin J.G."/>
            <person name="Delaux P.M."/>
            <person name="Dal Grande F."/>
            <person name="Keller J."/>
        </authorList>
    </citation>
    <scope>NUCLEOTIDE SEQUENCE [LARGE SCALE GENOMIC DNA]</scope>
    <source>
        <strain evidence="5 6">SAG 2145</strain>
    </source>
</reference>
<dbReference type="InterPro" id="IPR002048">
    <property type="entry name" value="EF_hand_dom"/>
</dbReference>
<keyword evidence="2" id="KW-0106">Calcium</keyword>
<keyword evidence="6" id="KW-1185">Reference proteome</keyword>
<evidence type="ECO:0000259" key="4">
    <source>
        <dbReference type="PROSITE" id="PS50222"/>
    </source>
</evidence>
<sequence length="178" mass="19123">MLKSLLYGSGSGKDAAQSTDSKVPEGQGLAKTSMTNSPSFNDLSMGANDDAEYHLGPEAPYEASPKTASAMPAKRASNEWASVFNPGRNMKKGIGKDYYDHTDDNSSSSGTTWDHIIKANRMKTFAEFDRDGDGYVTASDLKAKLGGSADVDALIFAADKNKDGRIDHAEFDQLLRNS</sequence>
<dbReference type="Proteomes" id="UP001438707">
    <property type="component" value="Unassembled WGS sequence"/>
</dbReference>
<protein>
    <recommendedName>
        <fullName evidence="4">EF-hand domain-containing protein</fullName>
    </recommendedName>
</protein>
<proteinExistence type="inferred from homology"/>
<comment type="caution">
    <text evidence="5">The sequence shown here is derived from an EMBL/GenBank/DDBJ whole genome shotgun (WGS) entry which is preliminary data.</text>
</comment>
<dbReference type="InterPro" id="IPR018247">
    <property type="entry name" value="EF_Hand_1_Ca_BS"/>
</dbReference>
<feature type="domain" description="EF-hand" evidence="4">
    <location>
        <begin position="146"/>
        <end position="178"/>
    </location>
</feature>
<dbReference type="PROSITE" id="PS00018">
    <property type="entry name" value="EF_HAND_1"/>
    <property type="match status" value="1"/>
</dbReference>
<dbReference type="CDD" id="cd00051">
    <property type="entry name" value="EFh"/>
    <property type="match status" value="1"/>
</dbReference>
<evidence type="ECO:0000256" key="2">
    <source>
        <dbReference type="ARBA" id="ARBA00022837"/>
    </source>
</evidence>
<evidence type="ECO:0000256" key="1">
    <source>
        <dbReference type="ARBA" id="ARBA00010502"/>
    </source>
</evidence>
<evidence type="ECO:0000256" key="3">
    <source>
        <dbReference type="SAM" id="MobiDB-lite"/>
    </source>
</evidence>
<dbReference type="Gene3D" id="1.10.238.10">
    <property type="entry name" value="EF-hand"/>
    <property type="match status" value="1"/>
</dbReference>
<dbReference type="EMBL" id="JALJOS010000041">
    <property type="protein sequence ID" value="KAK9821077.1"/>
    <property type="molecule type" value="Genomic_DNA"/>
</dbReference>
<dbReference type="GO" id="GO:0005509">
    <property type="term" value="F:calcium ion binding"/>
    <property type="evidence" value="ECO:0007669"/>
    <property type="project" value="InterPro"/>
</dbReference>
<dbReference type="Pfam" id="PF13202">
    <property type="entry name" value="EF-hand_5"/>
    <property type="match status" value="2"/>
</dbReference>
<gene>
    <name evidence="5" type="ORF">WJX74_009538</name>
</gene>
<name>A0AAW1QI22_9CHLO</name>
<dbReference type="PROSITE" id="PS50222">
    <property type="entry name" value="EF_HAND_2"/>
    <property type="match status" value="1"/>
</dbReference>
<dbReference type="AlphaFoldDB" id="A0AAW1QI22"/>
<organism evidence="5 6">
    <name type="scientific">Apatococcus lobatus</name>
    <dbReference type="NCBI Taxonomy" id="904363"/>
    <lineage>
        <taxon>Eukaryota</taxon>
        <taxon>Viridiplantae</taxon>
        <taxon>Chlorophyta</taxon>
        <taxon>core chlorophytes</taxon>
        <taxon>Trebouxiophyceae</taxon>
        <taxon>Chlorellales</taxon>
        <taxon>Chlorellaceae</taxon>
        <taxon>Apatococcus</taxon>
    </lineage>
</organism>
<dbReference type="InterPro" id="IPR008406">
    <property type="entry name" value="DRM/ARP"/>
</dbReference>